<reference evidence="1 2" key="1">
    <citation type="submission" date="2018-06" db="EMBL/GenBank/DDBJ databases">
        <title>The genome of Pseudomonas putida NX-1, a lignin degrader.</title>
        <authorList>
            <person name="Xu Z."/>
        </authorList>
    </citation>
    <scope>NUCLEOTIDE SEQUENCE [LARGE SCALE GENOMIC DNA]</scope>
    <source>
        <strain evidence="1 2">NX-1</strain>
    </source>
</reference>
<dbReference type="AlphaFoldDB" id="A0AAD0L4I1"/>
<dbReference type="EMBL" id="CP030750">
    <property type="protein sequence ID" value="AXA24271.1"/>
    <property type="molecule type" value="Genomic_DNA"/>
</dbReference>
<gene>
    <name evidence="1" type="ORF">C1S65_09160</name>
</gene>
<name>A0AAD0L4I1_PSEPU</name>
<protein>
    <submittedName>
        <fullName evidence="1">Uncharacterized protein</fullName>
    </submittedName>
</protein>
<evidence type="ECO:0000313" key="1">
    <source>
        <dbReference type="EMBL" id="AXA24271.1"/>
    </source>
</evidence>
<sequence length="246" mass="27696">MQKIGRFSKPEDNDKAEALMKAHLFPISTHLPIYTAIRDYNRQDLALAISYIFADDLPGDLWDVIDLTEQGALIVAMGLLEGFNPSAIPKDLEAKASGKTGEFVRFSNSPMAFYNAVETKRPFQYQHLLGKDYYKSKRYARLQELLASTIADTKISKATPALPAFNPPEELLKPLKPVEQEEEIVLHIEEVQVDNDSFLDDAMHEELGFVEVDENGNELLDIDDGDVSDSIANDFGWMKDVEVRKS</sequence>
<proteinExistence type="predicted"/>
<accession>A0AAD0L4I1</accession>
<evidence type="ECO:0000313" key="2">
    <source>
        <dbReference type="Proteomes" id="UP000251617"/>
    </source>
</evidence>
<organism evidence="1 2">
    <name type="scientific">Pseudomonas putida</name>
    <name type="common">Arthrobacter siderocapsulatus</name>
    <dbReference type="NCBI Taxonomy" id="303"/>
    <lineage>
        <taxon>Bacteria</taxon>
        <taxon>Pseudomonadati</taxon>
        <taxon>Pseudomonadota</taxon>
        <taxon>Gammaproteobacteria</taxon>
        <taxon>Pseudomonadales</taxon>
        <taxon>Pseudomonadaceae</taxon>
        <taxon>Pseudomonas</taxon>
    </lineage>
</organism>
<dbReference type="Proteomes" id="UP000251617">
    <property type="component" value="Chromosome"/>
</dbReference>